<dbReference type="Gramene" id="TuG1812G0500002414.01.T04">
    <property type="protein sequence ID" value="TuG1812G0500002414.01.T04"/>
    <property type="gene ID" value="TuG1812G0500002414.01"/>
</dbReference>
<evidence type="ECO:0000313" key="2">
    <source>
        <dbReference type="EnsemblPlants" id="TuG1812G0500002414.01.T05"/>
    </source>
</evidence>
<dbReference type="Gramene" id="TuG1812G0500002414.01.T05">
    <property type="protein sequence ID" value="TuG1812G0500002414.01.T05"/>
    <property type="gene ID" value="TuG1812G0500002414.01"/>
</dbReference>
<reference evidence="2" key="2">
    <citation type="submission" date="2018-03" db="EMBL/GenBank/DDBJ databases">
        <title>The Triticum urartu genome reveals the dynamic nature of wheat genome evolution.</title>
        <authorList>
            <person name="Ling H."/>
            <person name="Ma B."/>
            <person name="Shi X."/>
            <person name="Liu H."/>
            <person name="Dong L."/>
            <person name="Sun H."/>
            <person name="Cao Y."/>
            <person name="Gao Q."/>
            <person name="Zheng S."/>
            <person name="Li Y."/>
            <person name="Yu Y."/>
            <person name="Du H."/>
            <person name="Qi M."/>
            <person name="Li Y."/>
            <person name="Yu H."/>
            <person name="Cui Y."/>
            <person name="Wang N."/>
            <person name="Chen C."/>
            <person name="Wu H."/>
            <person name="Zhao Y."/>
            <person name="Zhang J."/>
            <person name="Li Y."/>
            <person name="Zhou W."/>
            <person name="Zhang B."/>
            <person name="Hu W."/>
            <person name="Eijk M."/>
            <person name="Tang J."/>
            <person name="Witsenboer H."/>
            <person name="Zhao S."/>
            <person name="Li Z."/>
            <person name="Zhang A."/>
            <person name="Wang D."/>
            <person name="Liang C."/>
        </authorList>
    </citation>
    <scope>NUCLEOTIDE SEQUENCE [LARGE SCALE GENOMIC DNA]</scope>
    <source>
        <strain evidence="2">cv. G1812</strain>
    </source>
</reference>
<dbReference type="EnsemblPlants" id="TuG1812G0500002414.01.T02">
    <property type="protein sequence ID" value="TuG1812G0500002414.01.T02"/>
    <property type="gene ID" value="TuG1812G0500002414.01"/>
</dbReference>
<dbReference type="EnsemblPlants" id="TuG1812G0500002414.01.T03">
    <property type="protein sequence ID" value="TuG1812G0500002414.01.T03"/>
    <property type="gene ID" value="TuG1812G0500002414.01"/>
</dbReference>
<organism evidence="2 3">
    <name type="scientific">Triticum urartu</name>
    <name type="common">Red wild einkorn</name>
    <name type="synonym">Crithodium urartu</name>
    <dbReference type="NCBI Taxonomy" id="4572"/>
    <lineage>
        <taxon>Eukaryota</taxon>
        <taxon>Viridiplantae</taxon>
        <taxon>Streptophyta</taxon>
        <taxon>Embryophyta</taxon>
        <taxon>Tracheophyta</taxon>
        <taxon>Spermatophyta</taxon>
        <taxon>Magnoliopsida</taxon>
        <taxon>Liliopsida</taxon>
        <taxon>Poales</taxon>
        <taxon>Poaceae</taxon>
        <taxon>BOP clade</taxon>
        <taxon>Pooideae</taxon>
        <taxon>Triticodae</taxon>
        <taxon>Triticeae</taxon>
        <taxon>Triticinae</taxon>
        <taxon>Triticum</taxon>
    </lineage>
</organism>
<dbReference type="Gramene" id="TuG1812G0500002414.01.T01">
    <property type="protein sequence ID" value="TuG1812G0500002414.01.T01"/>
    <property type="gene ID" value="TuG1812G0500002414.01"/>
</dbReference>
<dbReference type="Proteomes" id="UP000015106">
    <property type="component" value="Chromosome 5"/>
</dbReference>
<reference evidence="2" key="3">
    <citation type="submission" date="2022-06" db="UniProtKB">
        <authorList>
            <consortium name="EnsemblPlants"/>
        </authorList>
    </citation>
    <scope>IDENTIFICATION</scope>
</reference>
<accession>A0A8R7QEI9</accession>
<dbReference type="AlphaFoldDB" id="A0A8R7QEI9"/>
<proteinExistence type="predicted"/>
<feature type="compositionally biased region" description="Low complexity" evidence="1">
    <location>
        <begin position="14"/>
        <end position="27"/>
    </location>
</feature>
<keyword evidence="3" id="KW-1185">Reference proteome</keyword>
<feature type="compositionally biased region" description="Basic and acidic residues" evidence="1">
    <location>
        <begin position="46"/>
        <end position="64"/>
    </location>
</feature>
<dbReference type="EnsemblPlants" id="TuG1812G0500002414.01.T05">
    <property type="protein sequence ID" value="TuG1812G0500002414.01.T05"/>
    <property type="gene ID" value="TuG1812G0500002414.01"/>
</dbReference>
<evidence type="ECO:0000313" key="3">
    <source>
        <dbReference type="Proteomes" id="UP000015106"/>
    </source>
</evidence>
<dbReference type="EnsemblPlants" id="TuG1812G0500002414.01.T04">
    <property type="protein sequence ID" value="TuG1812G0500002414.01.T04"/>
    <property type="gene ID" value="TuG1812G0500002414.01"/>
</dbReference>
<sequence length="144" mass="16041">RTNPSLALPPLPSPVAAAAAPQSNPAAGDLLAPLCRRPQPSIPLPREGKGRQGKGRERERPDPRRHQRAVLDLIRVRPRMRANRRRKSPSPRPSPATLRNGSTAHRRAAPAAPDQFGSRGWWTRPCCCRRRLAAPHWPSRVFCQ</sequence>
<reference evidence="3" key="1">
    <citation type="journal article" date="2013" name="Nature">
        <title>Draft genome of the wheat A-genome progenitor Triticum urartu.</title>
        <authorList>
            <person name="Ling H.Q."/>
            <person name="Zhao S."/>
            <person name="Liu D."/>
            <person name="Wang J."/>
            <person name="Sun H."/>
            <person name="Zhang C."/>
            <person name="Fan H."/>
            <person name="Li D."/>
            <person name="Dong L."/>
            <person name="Tao Y."/>
            <person name="Gao C."/>
            <person name="Wu H."/>
            <person name="Li Y."/>
            <person name="Cui Y."/>
            <person name="Guo X."/>
            <person name="Zheng S."/>
            <person name="Wang B."/>
            <person name="Yu K."/>
            <person name="Liang Q."/>
            <person name="Yang W."/>
            <person name="Lou X."/>
            <person name="Chen J."/>
            <person name="Feng M."/>
            <person name="Jian J."/>
            <person name="Zhang X."/>
            <person name="Luo G."/>
            <person name="Jiang Y."/>
            <person name="Liu J."/>
            <person name="Wang Z."/>
            <person name="Sha Y."/>
            <person name="Zhang B."/>
            <person name="Wu H."/>
            <person name="Tang D."/>
            <person name="Shen Q."/>
            <person name="Xue P."/>
            <person name="Zou S."/>
            <person name="Wang X."/>
            <person name="Liu X."/>
            <person name="Wang F."/>
            <person name="Yang Y."/>
            <person name="An X."/>
            <person name="Dong Z."/>
            <person name="Zhang K."/>
            <person name="Zhang X."/>
            <person name="Luo M.C."/>
            <person name="Dvorak J."/>
            <person name="Tong Y."/>
            <person name="Wang J."/>
            <person name="Yang H."/>
            <person name="Li Z."/>
            <person name="Wang D."/>
            <person name="Zhang A."/>
            <person name="Wang J."/>
        </authorList>
    </citation>
    <scope>NUCLEOTIDE SEQUENCE</scope>
    <source>
        <strain evidence="3">cv. G1812</strain>
    </source>
</reference>
<feature type="compositionally biased region" description="Basic residues" evidence="1">
    <location>
        <begin position="76"/>
        <end position="89"/>
    </location>
</feature>
<evidence type="ECO:0000256" key="1">
    <source>
        <dbReference type="SAM" id="MobiDB-lite"/>
    </source>
</evidence>
<protein>
    <submittedName>
        <fullName evidence="2">Uncharacterized protein</fullName>
    </submittedName>
</protein>
<dbReference type="Gramene" id="TuG1812G0500002414.01.T03">
    <property type="protein sequence ID" value="TuG1812G0500002414.01.T03"/>
    <property type="gene ID" value="TuG1812G0500002414.01"/>
</dbReference>
<name>A0A8R7QEI9_TRIUA</name>
<dbReference type="EnsemblPlants" id="TuG1812G0500002414.01.T01">
    <property type="protein sequence ID" value="TuG1812G0500002414.01.T01"/>
    <property type="gene ID" value="TuG1812G0500002414.01"/>
</dbReference>
<dbReference type="Gramene" id="TuG1812G0500002414.01.T02">
    <property type="protein sequence ID" value="TuG1812G0500002414.01.T02"/>
    <property type="gene ID" value="TuG1812G0500002414.01"/>
</dbReference>
<feature type="region of interest" description="Disordered" evidence="1">
    <location>
        <begin position="1"/>
        <end position="116"/>
    </location>
</feature>